<dbReference type="PATRIC" id="fig|68170.10.peg.1161"/>
<dbReference type="eggNOG" id="ENOG5032SHV">
    <property type="taxonomic scope" value="Bacteria"/>
</dbReference>
<dbReference type="OrthoDB" id="4870234at2"/>
<gene>
    <name evidence="2" type="ORF">UK23_41185</name>
</gene>
<comment type="caution">
    <text evidence="2">The sequence shown here is derived from an EMBL/GenBank/DDBJ whole genome shotgun (WGS) entry which is preliminary data.</text>
</comment>
<protein>
    <submittedName>
        <fullName evidence="2">Membrane protein</fullName>
    </submittedName>
</protein>
<sequence length="127" mass="13437">MNTDTSTAELVNRLSEQVSRLARDEIRLAVAELKDKGKHAGVGAGMFGAADVFAWWGGLSVVAGLILLLSLVLPPWAAALIVAAALLLVAGIAALMGRAQVRRAAPPLQVVENVQQDIKTIKEHAHR</sequence>
<dbReference type="InterPro" id="IPR009937">
    <property type="entry name" value="Phage_holin_3_6"/>
</dbReference>
<feature type="transmembrane region" description="Helical" evidence="1">
    <location>
        <begin position="76"/>
        <end position="96"/>
    </location>
</feature>
<evidence type="ECO:0000313" key="3">
    <source>
        <dbReference type="Proteomes" id="UP000033393"/>
    </source>
</evidence>
<dbReference type="EMBL" id="JYJG01000411">
    <property type="protein sequence ID" value="KJK38524.1"/>
    <property type="molecule type" value="Genomic_DNA"/>
</dbReference>
<keyword evidence="1" id="KW-1133">Transmembrane helix</keyword>
<keyword evidence="1" id="KW-0812">Transmembrane</keyword>
<organism evidence="2 3">
    <name type="scientific">Lentzea aerocolonigenes</name>
    <name type="common">Lechevalieria aerocolonigenes</name>
    <name type="synonym">Saccharothrix aerocolonigenes</name>
    <dbReference type="NCBI Taxonomy" id="68170"/>
    <lineage>
        <taxon>Bacteria</taxon>
        <taxon>Bacillati</taxon>
        <taxon>Actinomycetota</taxon>
        <taxon>Actinomycetes</taxon>
        <taxon>Pseudonocardiales</taxon>
        <taxon>Pseudonocardiaceae</taxon>
        <taxon>Lentzea</taxon>
    </lineage>
</organism>
<dbReference type="Pfam" id="PF07332">
    <property type="entry name" value="Phage_holin_3_6"/>
    <property type="match status" value="1"/>
</dbReference>
<dbReference type="RefSeq" id="WP_045317242.1">
    <property type="nucleotide sequence ID" value="NZ_JYJG01000411.1"/>
</dbReference>
<evidence type="ECO:0000313" key="2">
    <source>
        <dbReference type="EMBL" id="KJK38524.1"/>
    </source>
</evidence>
<keyword evidence="3" id="KW-1185">Reference proteome</keyword>
<name>A0A0F0GDL4_LENAE</name>
<keyword evidence="1" id="KW-0472">Membrane</keyword>
<dbReference type="Proteomes" id="UP000033393">
    <property type="component" value="Unassembled WGS sequence"/>
</dbReference>
<dbReference type="STRING" id="68170.GCA_000974445_05898"/>
<dbReference type="AlphaFoldDB" id="A0A0F0GDL4"/>
<proteinExistence type="predicted"/>
<reference evidence="2 3" key="1">
    <citation type="submission" date="2015-02" db="EMBL/GenBank/DDBJ databases">
        <authorList>
            <person name="Ju K.-S."/>
            <person name="Doroghazi J.R."/>
            <person name="Metcalf W."/>
        </authorList>
    </citation>
    <scope>NUCLEOTIDE SEQUENCE [LARGE SCALE GENOMIC DNA]</scope>
    <source>
        <strain evidence="2 3">NRRL B-16140</strain>
    </source>
</reference>
<evidence type="ECO:0000256" key="1">
    <source>
        <dbReference type="SAM" id="Phobius"/>
    </source>
</evidence>
<feature type="transmembrane region" description="Helical" evidence="1">
    <location>
        <begin position="44"/>
        <end position="70"/>
    </location>
</feature>
<accession>A0A0F0GDL4</accession>